<accession>A0A4Y7PQL2</accession>
<feature type="transmembrane region" description="Helical" evidence="1">
    <location>
        <begin position="209"/>
        <end position="232"/>
    </location>
</feature>
<evidence type="ECO:0000313" key="4">
    <source>
        <dbReference type="Proteomes" id="UP000294933"/>
    </source>
</evidence>
<dbReference type="AlphaFoldDB" id="A0A4Y7PQL2"/>
<evidence type="ECO:0000313" key="3">
    <source>
        <dbReference type="EMBL" id="TDL16859.1"/>
    </source>
</evidence>
<dbReference type="STRING" id="50990.A0A4Y7PQL2"/>
<feature type="domain" description="DUF6534" evidence="2">
    <location>
        <begin position="176"/>
        <end position="263"/>
    </location>
</feature>
<feature type="transmembrane region" description="Helical" evidence="1">
    <location>
        <begin position="164"/>
        <end position="189"/>
    </location>
</feature>
<evidence type="ECO:0000259" key="2">
    <source>
        <dbReference type="Pfam" id="PF20152"/>
    </source>
</evidence>
<dbReference type="Pfam" id="PF20152">
    <property type="entry name" value="DUF6534"/>
    <property type="match status" value="1"/>
</dbReference>
<gene>
    <name evidence="3" type="ORF">BD410DRAFT_794867</name>
</gene>
<keyword evidence="1" id="KW-1133">Transmembrane helix</keyword>
<dbReference type="InterPro" id="IPR045339">
    <property type="entry name" value="DUF6534"/>
</dbReference>
<organism evidence="3 4">
    <name type="scientific">Rickenella mellea</name>
    <dbReference type="NCBI Taxonomy" id="50990"/>
    <lineage>
        <taxon>Eukaryota</taxon>
        <taxon>Fungi</taxon>
        <taxon>Dikarya</taxon>
        <taxon>Basidiomycota</taxon>
        <taxon>Agaricomycotina</taxon>
        <taxon>Agaricomycetes</taxon>
        <taxon>Hymenochaetales</taxon>
        <taxon>Rickenellaceae</taxon>
        <taxon>Rickenella</taxon>
    </lineage>
</organism>
<dbReference type="EMBL" id="ML170233">
    <property type="protein sequence ID" value="TDL16859.1"/>
    <property type="molecule type" value="Genomic_DNA"/>
</dbReference>
<dbReference type="PANTHER" id="PTHR40465:SF1">
    <property type="entry name" value="DUF6534 DOMAIN-CONTAINING PROTEIN"/>
    <property type="match status" value="1"/>
</dbReference>
<reference evidence="3 4" key="1">
    <citation type="submission" date="2018-06" db="EMBL/GenBank/DDBJ databases">
        <title>A transcriptomic atlas of mushroom development highlights an independent origin of complex multicellularity.</title>
        <authorList>
            <consortium name="DOE Joint Genome Institute"/>
            <person name="Krizsan K."/>
            <person name="Almasi E."/>
            <person name="Merenyi Z."/>
            <person name="Sahu N."/>
            <person name="Viragh M."/>
            <person name="Koszo T."/>
            <person name="Mondo S."/>
            <person name="Kiss B."/>
            <person name="Balint B."/>
            <person name="Kues U."/>
            <person name="Barry K."/>
            <person name="Hegedus J.C."/>
            <person name="Henrissat B."/>
            <person name="Johnson J."/>
            <person name="Lipzen A."/>
            <person name="Ohm R."/>
            <person name="Nagy I."/>
            <person name="Pangilinan J."/>
            <person name="Yan J."/>
            <person name="Xiong Y."/>
            <person name="Grigoriev I.V."/>
            <person name="Hibbett D.S."/>
            <person name="Nagy L.G."/>
        </authorList>
    </citation>
    <scope>NUCLEOTIDE SEQUENCE [LARGE SCALE GENOMIC DNA]</scope>
    <source>
        <strain evidence="3 4">SZMC22713</strain>
    </source>
</reference>
<sequence>MPLQLVPTAADLGIDVGMIQGQILIGTFLSCILYGAICLEIFRYFRSFRDDSTYYKISVFLIWMFDTAHIVCGMHLSFFYLVKNYGLVQYLLFIPGTYSALLVITNCSGTIAHVNIIMKVWSLSNHNKFHATTLLILVAMKTAMALATSIELATHPSFLRIHEFAWSISAGLSFGICSDVAVAGTLSLFLRKSRSGFPQSRVDPVVNMIIQYVIGCGAASCILVGGTLITYLSMTHNLVHIAIYMQVEKSYALSYLTILNSRTMLRALRGEDSSNPTTKVHLSTLVQRSQNGGDRNSILPRFMDVLVTTNTSVTSDTMRFSRFDMNKDVTPNVSVHSPEKVIEITNDGTAIEGPPN</sequence>
<keyword evidence="4" id="KW-1185">Reference proteome</keyword>
<evidence type="ECO:0000256" key="1">
    <source>
        <dbReference type="SAM" id="Phobius"/>
    </source>
</evidence>
<dbReference type="Proteomes" id="UP000294933">
    <property type="component" value="Unassembled WGS sequence"/>
</dbReference>
<dbReference type="OrthoDB" id="2535105at2759"/>
<feature type="transmembrane region" description="Helical" evidence="1">
    <location>
        <begin position="129"/>
        <end position="152"/>
    </location>
</feature>
<feature type="transmembrane region" description="Helical" evidence="1">
    <location>
        <begin position="87"/>
        <end position="117"/>
    </location>
</feature>
<dbReference type="PANTHER" id="PTHR40465">
    <property type="entry name" value="CHROMOSOME 1, WHOLE GENOME SHOTGUN SEQUENCE"/>
    <property type="match status" value="1"/>
</dbReference>
<keyword evidence="1" id="KW-0812">Transmembrane</keyword>
<proteinExistence type="predicted"/>
<feature type="transmembrane region" description="Helical" evidence="1">
    <location>
        <begin position="57"/>
        <end position="81"/>
    </location>
</feature>
<dbReference type="VEuPathDB" id="FungiDB:BD410DRAFT_794867"/>
<protein>
    <recommendedName>
        <fullName evidence="2">DUF6534 domain-containing protein</fullName>
    </recommendedName>
</protein>
<name>A0A4Y7PQL2_9AGAM</name>
<keyword evidence="1" id="KW-0472">Membrane</keyword>
<feature type="transmembrane region" description="Helical" evidence="1">
    <location>
        <begin position="23"/>
        <end position="45"/>
    </location>
</feature>